<dbReference type="AlphaFoldDB" id="A0A5Q2RJ46"/>
<organism evidence="5 6">
    <name type="scientific">Actinomarinicola tropica</name>
    <dbReference type="NCBI Taxonomy" id="2789776"/>
    <lineage>
        <taxon>Bacteria</taxon>
        <taxon>Bacillati</taxon>
        <taxon>Actinomycetota</taxon>
        <taxon>Acidimicrobiia</taxon>
        <taxon>Acidimicrobiales</taxon>
        <taxon>Iamiaceae</taxon>
        <taxon>Actinomarinicola</taxon>
    </lineage>
</organism>
<dbReference type="InterPro" id="IPR050486">
    <property type="entry name" value="Mannose-1P_guanyltransferase"/>
</dbReference>
<dbReference type="SUPFAM" id="SSF53448">
    <property type="entry name" value="Nucleotide-diphospho-sugar transferases"/>
    <property type="match status" value="1"/>
</dbReference>
<evidence type="ECO:0000313" key="6">
    <source>
        <dbReference type="Proteomes" id="UP000334019"/>
    </source>
</evidence>
<keyword evidence="6" id="KW-1185">Reference proteome</keyword>
<dbReference type="InterPro" id="IPR029044">
    <property type="entry name" value="Nucleotide-diphossugar_trans"/>
</dbReference>
<name>A0A5Q2RJ46_9ACTN</name>
<dbReference type="CDD" id="cd04181">
    <property type="entry name" value="NTP_transferase"/>
    <property type="match status" value="1"/>
</dbReference>
<evidence type="ECO:0000259" key="4">
    <source>
        <dbReference type="Pfam" id="PF25087"/>
    </source>
</evidence>
<gene>
    <name evidence="5" type="ORF">GH723_12335</name>
</gene>
<feature type="domain" description="Mannose-1-phosphate guanyltransferase C-terminal" evidence="4">
    <location>
        <begin position="243"/>
        <end position="329"/>
    </location>
</feature>
<dbReference type="PANTHER" id="PTHR22572">
    <property type="entry name" value="SUGAR-1-PHOSPHATE GUANYL TRANSFERASE"/>
    <property type="match status" value="1"/>
</dbReference>
<keyword evidence="2 5" id="KW-0808">Transferase</keyword>
<reference evidence="5 6" key="1">
    <citation type="submission" date="2019-11" db="EMBL/GenBank/DDBJ databases">
        <authorList>
            <person name="He Y."/>
        </authorList>
    </citation>
    <scope>NUCLEOTIDE SEQUENCE [LARGE SCALE GENOMIC DNA]</scope>
    <source>
        <strain evidence="5 6">SCSIO 58843</strain>
    </source>
</reference>
<dbReference type="RefSeq" id="WP_153759929.1">
    <property type="nucleotide sequence ID" value="NZ_CP045851.1"/>
</dbReference>
<sequence length="334" mass="34539">MNAVILVGGFGTRLRPLTLTTPKQMLPVAGPTMIERVIAHLAQHGVDRAVLALGYRPDVFRDAFPDGRCHGVELVYAVEPEPLDTGGAVGFAAREASIDETFVVVNGDVLTDLDVTELVSFHRSTGAEGTIALTPVDDPSRYGVVPIDGDGRVTAFIEKPPADEAPSNWINAGTYVLEPSVLDRIAVGRKVSIEREVFPAMVADGRLFALEREGRWVDAGTPTAYIDASLSFLDGSAGSEPAVAAGAEVDPGASVRRSWIGPGASVAAGAVVEDALVLPGATIGAGAVVRRSIVGTRAVVGEGAQVVDVSVLGEDVEVAAGATLSDARVPAEAE</sequence>
<evidence type="ECO:0000313" key="5">
    <source>
        <dbReference type="EMBL" id="QGG95823.1"/>
    </source>
</evidence>
<dbReference type="Gene3D" id="3.90.550.10">
    <property type="entry name" value="Spore Coat Polysaccharide Biosynthesis Protein SpsA, Chain A"/>
    <property type="match status" value="1"/>
</dbReference>
<dbReference type="Proteomes" id="UP000334019">
    <property type="component" value="Chromosome"/>
</dbReference>
<dbReference type="GO" id="GO:0016740">
    <property type="term" value="F:transferase activity"/>
    <property type="evidence" value="ECO:0007669"/>
    <property type="project" value="UniProtKB-KW"/>
</dbReference>
<dbReference type="InterPro" id="IPR005835">
    <property type="entry name" value="NTP_transferase_dom"/>
</dbReference>
<dbReference type="Pfam" id="PF00483">
    <property type="entry name" value="NTP_transferase"/>
    <property type="match status" value="1"/>
</dbReference>
<dbReference type="Pfam" id="PF25087">
    <property type="entry name" value="GMPPB_C"/>
    <property type="match status" value="1"/>
</dbReference>
<protein>
    <submittedName>
        <fullName evidence="5">NTP transferase domain-containing protein</fullName>
    </submittedName>
</protein>
<dbReference type="InterPro" id="IPR056729">
    <property type="entry name" value="GMPPB_C"/>
</dbReference>
<dbReference type="KEGG" id="atq:GH723_12335"/>
<evidence type="ECO:0000256" key="1">
    <source>
        <dbReference type="ARBA" id="ARBA00007274"/>
    </source>
</evidence>
<proteinExistence type="inferred from homology"/>
<accession>A0A5Q2RJ46</accession>
<dbReference type="Gene3D" id="2.160.10.10">
    <property type="entry name" value="Hexapeptide repeat proteins"/>
    <property type="match status" value="1"/>
</dbReference>
<dbReference type="EMBL" id="CP045851">
    <property type="protein sequence ID" value="QGG95823.1"/>
    <property type="molecule type" value="Genomic_DNA"/>
</dbReference>
<evidence type="ECO:0000259" key="3">
    <source>
        <dbReference type="Pfam" id="PF00483"/>
    </source>
</evidence>
<feature type="domain" description="Nucleotidyl transferase" evidence="3">
    <location>
        <begin position="3"/>
        <end position="231"/>
    </location>
</feature>
<evidence type="ECO:0000256" key="2">
    <source>
        <dbReference type="ARBA" id="ARBA00022679"/>
    </source>
</evidence>
<comment type="similarity">
    <text evidence="1">Belongs to the transferase hexapeptide repeat family.</text>
</comment>
<dbReference type="FunFam" id="3.90.550.10:FF:000013">
    <property type="entry name" value="mannose-1-phosphate guanyltransferase beta"/>
    <property type="match status" value="1"/>
</dbReference>